<protein>
    <recommendedName>
        <fullName evidence="7">Glycosyltransferase</fullName>
    </recommendedName>
</protein>
<organism evidence="5 6">
    <name type="scientific">Dactylosporangium salmoneum</name>
    <dbReference type="NCBI Taxonomy" id="53361"/>
    <lineage>
        <taxon>Bacteria</taxon>
        <taxon>Bacillati</taxon>
        <taxon>Actinomycetota</taxon>
        <taxon>Actinomycetes</taxon>
        <taxon>Micromonosporales</taxon>
        <taxon>Micromonosporaceae</taxon>
        <taxon>Dactylosporangium</taxon>
    </lineage>
</organism>
<keyword evidence="2" id="KW-0808">Transferase</keyword>
<keyword evidence="6" id="KW-1185">Reference proteome</keyword>
<feature type="domain" description="Glycosyltransferase subfamily 4-like N-terminal" evidence="4">
    <location>
        <begin position="25"/>
        <end position="150"/>
    </location>
</feature>
<name>A0ABP5TR77_9ACTN</name>
<dbReference type="SUPFAM" id="SSF53756">
    <property type="entry name" value="UDP-Glycosyltransferase/glycogen phosphorylase"/>
    <property type="match status" value="1"/>
</dbReference>
<sequence length="636" mass="69362">MRNNTRRPHVAVILPSRDAIAYRRCIGLARQVAARGWDVLAIEPVRAAVPGLREMSLEQGVRLFALDIAAPDPYFGDTPSERLLAELLTAREVDVVHLHLAGDFADAALLERSWLLGLPVVASVHAGWHPPRDETAQAFLADQFTRADLVCIADHRGLQAAWLDPASPVLDHTSPRAGKGWADVYAELAGNLEPPKTDLTLSVVIATYERPGPLRDCLAALCAQTLPREKFQVVVVDDGSAESAEPFVMPFLDRLDLTFIRLDRNVGPGEARNVGIEAGNGDVLLFLDDDDEAAPRCLAEHLRTYAEHGDEVDAVLGWTGPSADKAAELDAWFAFRGQVYRSHEGLRHLTFGDWGQFWGGRSSIRRSVLGDARFEVPFAEDTDLAYRLARKPRGLRVVFNRHAVQRVRIGLDAPALMRRAGRIGQARAHLAERHPSLATQPAYRGTTYEATIRKVDRRIDARLRLLTADLPSTLEELRRTPDPQGKGKGTLLERMHEDLVTVCTIEAGLGWLLAARRAAARAEGRLPRIGVGARSPLLSEVATALSAEPAGSAVLVVGVPPGDTFAGHPDIGLGVVVEVLACDTPDELWRACDLVASFSAVEGHDPARHALPLPRGPIAETLRRLIEARDLVGSLR</sequence>
<dbReference type="Gene3D" id="3.40.50.2000">
    <property type="entry name" value="Glycogen Phosphorylase B"/>
    <property type="match status" value="1"/>
</dbReference>
<dbReference type="Pfam" id="PF13439">
    <property type="entry name" value="Glyco_transf_4"/>
    <property type="match status" value="1"/>
</dbReference>
<dbReference type="Pfam" id="PF00535">
    <property type="entry name" value="Glycos_transf_2"/>
    <property type="match status" value="1"/>
</dbReference>
<dbReference type="InterPro" id="IPR050834">
    <property type="entry name" value="Glycosyltransf_2"/>
</dbReference>
<evidence type="ECO:0000259" key="4">
    <source>
        <dbReference type="Pfam" id="PF13439"/>
    </source>
</evidence>
<dbReference type="CDD" id="cd00761">
    <property type="entry name" value="Glyco_tranf_GTA_type"/>
    <property type="match status" value="1"/>
</dbReference>
<evidence type="ECO:0000256" key="1">
    <source>
        <dbReference type="ARBA" id="ARBA00022676"/>
    </source>
</evidence>
<evidence type="ECO:0000313" key="6">
    <source>
        <dbReference type="Proteomes" id="UP001501444"/>
    </source>
</evidence>
<dbReference type="Proteomes" id="UP001501444">
    <property type="component" value="Unassembled WGS sequence"/>
</dbReference>
<evidence type="ECO:0000313" key="5">
    <source>
        <dbReference type="EMBL" id="GAA2356681.1"/>
    </source>
</evidence>
<dbReference type="SUPFAM" id="SSF53448">
    <property type="entry name" value="Nucleotide-diphospho-sugar transferases"/>
    <property type="match status" value="1"/>
</dbReference>
<dbReference type="PANTHER" id="PTHR43685">
    <property type="entry name" value="GLYCOSYLTRANSFERASE"/>
    <property type="match status" value="1"/>
</dbReference>
<dbReference type="InterPro" id="IPR029044">
    <property type="entry name" value="Nucleotide-diphossugar_trans"/>
</dbReference>
<keyword evidence="1" id="KW-0328">Glycosyltransferase</keyword>
<evidence type="ECO:0008006" key="7">
    <source>
        <dbReference type="Google" id="ProtNLM"/>
    </source>
</evidence>
<dbReference type="Gene3D" id="3.90.550.10">
    <property type="entry name" value="Spore Coat Polysaccharide Biosynthesis Protein SpsA, Chain A"/>
    <property type="match status" value="1"/>
</dbReference>
<dbReference type="InterPro" id="IPR001173">
    <property type="entry name" value="Glyco_trans_2-like"/>
</dbReference>
<accession>A0ABP5TR77</accession>
<dbReference type="PANTHER" id="PTHR43685:SF3">
    <property type="entry name" value="SLR2126 PROTEIN"/>
    <property type="match status" value="1"/>
</dbReference>
<evidence type="ECO:0000256" key="2">
    <source>
        <dbReference type="ARBA" id="ARBA00022679"/>
    </source>
</evidence>
<dbReference type="EMBL" id="BAAARV010000039">
    <property type="protein sequence ID" value="GAA2356681.1"/>
    <property type="molecule type" value="Genomic_DNA"/>
</dbReference>
<proteinExistence type="predicted"/>
<dbReference type="InterPro" id="IPR028098">
    <property type="entry name" value="Glyco_trans_4-like_N"/>
</dbReference>
<reference evidence="6" key="1">
    <citation type="journal article" date="2019" name="Int. J. Syst. Evol. Microbiol.">
        <title>The Global Catalogue of Microorganisms (GCM) 10K type strain sequencing project: providing services to taxonomists for standard genome sequencing and annotation.</title>
        <authorList>
            <consortium name="The Broad Institute Genomics Platform"/>
            <consortium name="The Broad Institute Genome Sequencing Center for Infectious Disease"/>
            <person name="Wu L."/>
            <person name="Ma J."/>
        </authorList>
    </citation>
    <scope>NUCLEOTIDE SEQUENCE [LARGE SCALE GENOMIC DNA]</scope>
    <source>
        <strain evidence="6">JCM 3272</strain>
    </source>
</reference>
<gene>
    <name evidence="5" type="ORF">GCM10010170_049610</name>
</gene>
<feature type="domain" description="Glycosyltransferase 2-like" evidence="3">
    <location>
        <begin position="202"/>
        <end position="361"/>
    </location>
</feature>
<evidence type="ECO:0000259" key="3">
    <source>
        <dbReference type="Pfam" id="PF00535"/>
    </source>
</evidence>
<comment type="caution">
    <text evidence="5">The sequence shown here is derived from an EMBL/GenBank/DDBJ whole genome shotgun (WGS) entry which is preliminary data.</text>
</comment>